<dbReference type="KEGG" id="ppx:T1E_5144"/>
<name>I7BGT4_PSEPT</name>
<dbReference type="EMBL" id="CP003734">
    <property type="protein sequence ID" value="AFO50968.1"/>
    <property type="molecule type" value="Genomic_DNA"/>
</dbReference>
<dbReference type="Proteomes" id="UP000006503">
    <property type="component" value="Chromosome"/>
</dbReference>
<proteinExistence type="predicted"/>
<reference evidence="3" key="1">
    <citation type="journal article" date="2013" name="Microb. Biotechnol.">
        <title>Metabolic potential of the organic-solvent tolerant Pseudomonas putida DOT-T1E deduced from its annotated genome.</title>
        <authorList>
            <person name="Udaondo Z."/>
            <person name="Molina L."/>
            <person name="Daniels C."/>
            <person name="Gomez M.J."/>
            <person name="Molina-Henares M.A."/>
            <person name="Matilla M.A."/>
            <person name="Roca A."/>
            <person name="Fernandez M."/>
            <person name="Duque E."/>
            <person name="Segura A."/>
            <person name="Ramos J.L."/>
        </authorList>
    </citation>
    <scope>NUCLEOTIDE SEQUENCE [LARGE SCALE GENOMIC DNA]</scope>
    <source>
        <strain evidence="3">DOT-T1E</strain>
    </source>
</reference>
<gene>
    <name evidence="2" type="ordered locus">T1E_5144</name>
</gene>
<evidence type="ECO:0000256" key="1">
    <source>
        <dbReference type="SAM" id="MobiDB-lite"/>
    </source>
</evidence>
<dbReference type="HOGENOM" id="CLU_873959_0_0_6"/>
<feature type="region of interest" description="Disordered" evidence="1">
    <location>
        <begin position="295"/>
        <end position="318"/>
    </location>
</feature>
<evidence type="ECO:0000313" key="2">
    <source>
        <dbReference type="EMBL" id="AFO50968.1"/>
    </source>
</evidence>
<dbReference type="AlphaFoldDB" id="I7BGT4"/>
<accession>I7BGT4</accession>
<evidence type="ECO:0000313" key="3">
    <source>
        <dbReference type="Proteomes" id="UP000006503"/>
    </source>
</evidence>
<sequence>MQPHQWFDKGIGGPKGPGLPANFHPPSTAAAATVFAGTHIGGPTQAVSAPTTPVPIRLPAASRTCTVAPGSPRPVKVTPSAKARSVGCAGGSKSAEVTEPGWDTLPATSVRVTCKVLPSFTAGSRVTVKVPSAATVPVARMLPAASRTCTAVPASPRPLSWLPATPITRLVGVSGGVVSPPSMSGAVTELATEVLPAASVAVACSTSPSTCGGLRLRLNTPVGPTTAVPSSVPSAATMRTVLPGSARPVITLPSALTASSVGAAGAVMSGAVICDDLAVGQGHGYRRLGRVDQGHGVGDHAAFGDRRARRQGRGGGVD</sequence>
<protein>
    <submittedName>
        <fullName evidence="2">Uncharacterized protein</fullName>
    </submittedName>
</protein>
<organism evidence="2 3">
    <name type="scientific">Pseudomonas putida (strain DOT-T1E)</name>
    <dbReference type="NCBI Taxonomy" id="1196325"/>
    <lineage>
        <taxon>Bacteria</taxon>
        <taxon>Pseudomonadati</taxon>
        <taxon>Pseudomonadota</taxon>
        <taxon>Gammaproteobacteria</taxon>
        <taxon>Pseudomonadales</taxon>
        <taxon>Pseudomonadaceae</taxon>
        <taxon>Pseudomonas</taxon>
    </lineage>
</organism>